<sequence length="314" mass="34607">MNLMCPARLVLLPAGSTAWVDGLAEERIAAVYTGPPVFEGAEQLAERLGIRLTVLDQPVRRDAELQEIADQHRGETVIVLAPDLDVGLTLPAIVEHTGDGWTLVSATGPGTNEVTVDTYEQMAERFRESIPREPNENLIRLVDEALPTGGFILELGSATGRDAAELERRGHRVRRTDVAGAFVEMLRADGFEADRLNALTDDFGGPYDLVFADAVFLHFNPGQLATVLEKAAEAALLLAFSTREGSGAEWSTRFLDLPRHFTLWQEQPLRDLLERTGWNVLRLNRGQTRAGGWFHILARRRTAGLQAPEPWAAV</sequence>
<evidence type="ECO:0000313" key="2">
    <source>
        <dbReference type="Proteomes" id="UP000295388"/>
    </source>
</evidence>
<protein>
    <recommendedName>
        <fullName evidence="3">Methyltransferase family protein</fullName>
    </recommendedName>
</protein>
<accession>A0A4V3CAY6</accession>
<proteinExistence type="predicted"/>
<dbReference type="AlphaFoldDB" id="A0A4V3CAY6"/>
<gene>
    <name evidence="1" type="ORF">EV643_102361</name>
</gene>
<dbReference type="RefSeq" id="WP_133798935.1">
    <property type="nucleotide sequence ID" value="NZ_SNWQ01000002.1"/>
</dbReference>
<dbReference type="SUPFAM" id="SSF53335">
    <property type="entry name" value="S-adenosyl-L-methionine-dependent methyltransferases"/>
    <property type="match status" value="1"/>
</dbReference>
<evidence type="ECO:0008006" key="3">
    <source>
        <dbReference type="Google" id="ProtNLM"/>
    </source>
</evidence>
<reference evidence="1 2" key="1">
    <citation type="submission" date="2019-03" db="EMBL/GenBank/DDBJ databases">
        <title>Genomic Encyclopedia of Type Strains, Phase III (KMG-III): the genomes of soil and plant-associated and newly described type strains.</title>
        <authorList>
            <person name="Whitman W."/>
        </authorList>
    </citation>
    <scope>NUCLEOTIDE SEQUENCE [LARGE SCALE GENOMIC DNA]</scope>
    <source>
        <strain evidence="1 2">VKM Ac-2527</strain>
    </source>
</reference>
<name>A0A4V3CAY6_9ACTN</name>
<dbReference type="OrthoDB" id="3376896at2"/>
<keyword evidence="2" id="KW-1185">Reference proteome</keyword>
<evidence type="ECO:0000313" key="1">
    <source>
        <dbReference type="EMBL" id="TDO52522.1"/>
    </source>
</evidence>
<dbReference type="Gene3D" id="3.40.50.150">
    <property type="entry name" value="Vaccinia Virus protein VP39"/>
    <property type="match status" value="1"/>
</dbReference>
<dbReference type="EMBL" id="SNWQ01000002">
    <property type="protein sequence ID" value="TDO52522.1"/>
    <property type="molecule type" value="Genomic_DNA"/>
</dbReference>
<organism evidence="1 2">
    <name type="scientific">Kribbella caucasensis</name>
    <dbReference type="NCBI Taxonomy" id="2512215"/>
    <lineage>
        <taxon>Bacteria</taxon>
        <taxon>Bacillati</taxon>
        <taxon>Actinomycetota</taxon>
        <taxon>Actinomycetes</taxon>
        <taxon>Propionibacteriales</taxon>
        <taxon>Kribbellaceae</taxon>
        <taxon>Kribbella</taxon>
    </lineage>
</organism>
<comment type="caution">
    <text evidence="1">The sequence shown here is derived from an EMBL/GenBank/DDBJ whole genome shotgun (WGS) entry which is preliminary data.</text>
</comment>
<dbReference type="CDD" id="cd02440">
    <property type="entry name" value="AdoMet_MTases"/>
    <property type="match status" value="1"/>
</dbReference>
<dbReference type="Proteomes" id="UP000295388">
    <property type="component" value="Unassembled WGS sequence"/>
</dbReference>
<dbReference type="InterPro" id="IPR029063">
    <property type="entry name" value="SAM-dependent_MTases_sf"/>
</dbReference>